<dbReference type="EMBL" id="WEGH01000001">
    <property type="protein sequence ID" value="MQY03837.1"/>
    <property type="molecule type" value="Genomic_DNA"/>
</dbReference>
<name>A0A7K0BRS7_9ACTN</name>
<dbReference type="RefSeq" id="WP_153531711.1">
    <property type="nucleotide sequence ID" value="NZ_WEGH01000001.1"/>
</dbReference>
<dbReference type="AlphaFoldDB" id="A0A7K0BRS7"/>
<keyword evidence="1" id="KW-1133">Transmembrane helix</keyword>
<gene>
    <name evidence="2" type="ORF">ACRB68_18830</name>
</gene>
<feature type="transmembrane region" description="Helical" evidence="1">
    <location>
        <begin position="38"/>
        <end position="63"/>
    </location>
</feature>
<accession>A0A7K0BRS7</accession>
<organism evidence="2 3">
    <name type="scientific">Actinomadura macrotermitis</name>
    <dbReference type="NCBI Taxonomy" id="2585200"/>
    <lineage>
        <taxon>Bacteria</taxon>
        <taxon>Bacillati</taxon>
        <taxon>Actinomycetota</taxon>
        <taxon>Actinomycetes</taxon>
        <taxon>Streptosporangiales</taxon>
        <taxon>Thermomonosporaceae</taxon>
        <taxon>Actinomadura</taxon>
    </lineage>
</organism>
<protein>
    <recommendedName>
        <fullName evidence="4">Integral membrane protein</fullName>
    </recommendedName>
</protein>
<feature type="transmembrane region" description="Helical" evidence="1">
    <location>
        <begin position="70"/>
        <end position="87"/>
    </location>
</feature>
<evidence type="ECO:0000313" key="3">
    <source>
        <dbReference type="Proteomes" id="UP000487268"/>
    </source>
</evidence>
<proteinExistence type="predicted"/>
<evidence type="ECO:0008006" key="4">
    <source>
        <dbReference type="Google" id="ProtNLM"/>
    </source>
</evidence>
<sequence length="124" mass="12892">MHARSVMPRSVRTARVLLFVAAGLTAMAALDAGLELGGGYGAGIAIAALLPAAASAAGGLAAARRPSRPLWFAILALEVFYLFWQFGRIGAGDAMGLIGLIFPIVILVMVCRSSARRYFRTAGA</sequence>
<keyword evidence="1" id="KW-0472">Membrane</keyword>
<evidence type="ECO:0000256" key="1">
    <source>
        <dbReference type="SAM" id="Phobius"/>
    </source>
</evidence>
<dbReference type="Proteomes" id="UP000487268">
    <property type="component" value="Unassembled WGS sequence"/>
</dbReference>
<dbReference type="OrthoDB" id="3483754at2"/>
<keyword evidence="1" id="KW-0812">Transmembrane</keyword>
<keyword evidence="3" id="KW-1185">Reference proteome</keyword>
<comment type="caution">
    <text evidence="2">The sequence shown here is derived from an EMBL/GenBank/DDBJ whole genome shotgun (WGS) entry which is preliminary data.</text>
</comment>
<evidence type="ECO:0000313" key="2">
    <source>
        <dbReference type="EMBL" id="MQY03837.1"/>
    </source>
</evidence>
<feature type="transmembrane region" description="Helical" evidence="1">
    <location>
        <begin position="93"/>
        <end position="111"/>
    </location>
</feature>
<reference evidence="2 3" key="1">
    <citation type="submission" date="2019-10" db="EMBL/GenBank/DDBJ databases">
        <title>Actinomadura rubteroloni sp. nov. and Actinomadura macrotermitis sp. nov., isolated from the gut of fungus growing-termite Macrotermes natalensis.</title>
        <authorList>
            <person name="Benndorf R."/>
            <person name="Martin K."/>
            <person name="Kuefner M."/>
            <person name="De Beer W."/>
            <person name="Kaster A.-K."/>
            <person name="Vollmers J."/>
            <person name="Poulsen M."/>
            <person name="Beemelmanns C."/>
        </authorList>
    </citation>
    <scope>NUCLEOTIDE SEQUENCE [LARGE SCALE GENOMIC DNA]</scope>
    <source>
        <strain evidence="2 3">RB68</strain>
    </source>
</reference>